<gene>
    <name evidence="1" type="ORF">AVEN_206728_1</name>
</gene>
<reference evidence="1 2" key="1">
    <citation type="journal article" date="2019" name="Sci. Rep.">
        <title>Orb-weaving spider Araneus ventricosus genome elucidates the spidroin gene catalogue.</title>
        <authorList>
            <person name="Kono N."/>
            <person name="Nakamura H."/>
            <person name="Ohtoshi R."/>
            <person name="Moran D.A.P."/>
            <person name="Shinohara A."/>
            <person name="Yoshida Y."/>
            <person name="Fujiwara M."/>
            <person name="Mori M."/>
            <person name="Tomita M."/>
            <person name="Arakawa K."/>
        </authorList>
    </citation>
    <scope>NUCLEOTIDE SEQUENCE [LARGE SCALE GENOMIC DNA]</scope>
</reference>
<dbReference type="AlphaFoldDB" id="A0A4Y1ZWS2"/>
<evidence type="ECO:0000313" key="1">
    <source>
        <dbReference type="EMBL" id="GBL71342.1"/>
    </source>
</evidence>
<sequence>MHKTTGSKRFPLERINVKITSVRTVRRPDSGQDRWRYSGGNRCIFNINEIFQPSVTEPCHRSTAGQSPRDISLREKKYLASSAVIAAKFKESERKTDINVSHQTGV</sequence>
<dbReference type="Proteomes" id="UP000499080">
    <property type="component" value="Unassembled WGS sequence"/>
</dbReference>
<organism evidence="1 2">
    <name type="scientific">Araneus ventricosus</name>
    <name type="common">Orbweaver spider</name>
    <name type="synonym">Epeira ventricosa</name>
    <dbReference type="NCBI Taxonomy" id="182803"/>
    <lineage>
        <taxon>Eukaryota</taxon>
        <taxon>Metazoa</taxon>
        <taxon>Ecdysozoa</taxon>
        <taxon>Arthropoda</taxon>
        <taxon>Chelicerata</taxon>
        <taxon>Arachnida</taxon>
        <taxon>Araneae</taxon>
        <taxon>Araneomorphae</taxon>
        <taxon>Entelegynae</taxon>
        <taxon>Araneoidea</taxon>
        <taxon>Araneidae</taxon>
        <taxon>Araneus</taxon>
    </lineage>
</organism>
<name>A0A4Y1ZWS2_ARAVE</name>
<dbReference type="EMBL" id="BGPR01154319">
    <property type="protein sequence ID" value="GBL71342.1"/>
    <property type="molecule type" value="Genomic_DNA"/>
</dbReference>
<comment type="caution">
    <text evidence="1">The sequence shown here is derived from an EMBL/GenBank/DDBJ whole genome shotgun (WGS) entry which is preliminary data.</text>
</comment>
<keyword evidence="2" id="KW-1185">Reference proteome</keyword>
<protein>
    <submittedName>
        <fullName evidence="1">Uncharacterized protein</fullName>
    </submittedName>
</protein>
<accession>A0A4Y1ZWS2</accession>
<proteinExistence type="predicted"/>
<evidence type="ECO:0000313" key="2">
    <source>
        <dbReference type="Proteomes" id="UP000499080"/>
    </source>
</evidence>